<dbReference type="InterPro" id="IPR019826">
    <property type="entry name" value="Carboxylesterase_B_AS"/>
</dbReference>
<dbReference type="Pfam" id="PF00135">
    <property type="entry name" value="COesterase"/>
    <property type="match status" value="1"/>
</dbReference>
<evidence type="ECO:0000313" key="9">
    <source>
        <dbReference type="Proteomes" id="UP000053268"/>
    </source>
</evidence>
<keyword evidence="3 6" id="KW-0378">Hydrolase</keyword>
<dbReference type="InterPro" id="IPR002018">
    <property type="entry name" value="CarbesteraseB"/>
</dbReference>
<evidence type="ECO:0000313" key="8">
    <source>
        <dbReference type="EMBL" id="KPI94519.1"/>
    </source>
</evidence>
<dbReference type="AlphaFoldDB" id="A0A194PP48"/>
<dbReference type="PANTHER" id="PTHR43142">
    <property type="entry name" value="CARBOXYLIC ESTER HYDROLASE"/>
    <property type="match status" value="1"/>
</dbReference>
<keyword evidence="6" id="KW-0732">Signal</keyword>
<comment type="similarity">
    <text evidence="1 6">Belongs to the type-B carboxylesterase/lipase family.</text>
</comment>
<evidence type="ECO:0000256" key="5">
    <source>
        <dbReference type="ARBA" id="ARBA00023180"/>
    </source>
</evidence>
<keyword evidence="4" id="KW-1015">Disulfide bond</keyword>
<keyword evidence="9" id="KW-1185">Reference proteome</keyword>
<evidence type="ECO:0000256" key="3">
    <source>
        <dbReference type="ARBA" id="ARBA00022801"/>
    </source>
</evidence>
<dbReference type="GO" id="GO:0052689">
    <property type="term" value="F:carboxylic ester hydrolase activity"/>
    <property type="evidence" value="ECO:0007669"/>
    <property type="project" value="UniProtKB-KW"/>
</dbReference>
<keyword evidence="5" id="KW-0325">Glycoprotein</keyword>
<sequence length="552" mass="61934">MRRQWLVLWSLWAARLVPQHTPEVEVSGGLLRGLVAPDGSHRQYLSIPYATVGPHNRFQAADPEPTWNGVFDAVNENVRCPQRKGKSFVTGQENCLTLNVFTPLEAGQAGESLPVMVFIHGGGFYDGSSSRHVYGPQYLVTKGVILVTINYRLNLQGFACLRIKEAPGNAGLKDQVAALKWIQRNIRAFGGDADNVTIFGESAGASSVSYHVVSPMSAGLFHKAILQSGSSLAPWAIQYRPIYTASLMAKVMGYKTEDPREIYDIFHSKSDAELIVTRVPRLEGNVILSECLYVPCVEDRIEGVEPFLTEYPYDMYRRGHYNKVPMIIGFNSEEGYLFAGMENDTTIPKIKIEKSFPKDLTFPTEEERRGVAEHLHRMYFGDEGISQETLLQLAKFQGEAYFVNAVIEETEYLLETNDKPVYSYIFGYGGNRNLAKIFSGEPYRSAPGASHADDLFYLFSQGVLPALFENKMIDTMTTLWTNFAKFGEPTPMPLPAGAGSTKELRWSAADGSEPRALLISEELRMTPLRYTETLKFWKTVYSKYRRKKPLNA</sequence>
<name>A0A194PP48_PAPXU</name>
<evidence type="ECO:0000256" key="6">
    <source>
        <dbReference type="RuleBase" id="RU361235"/>
    </source>
</evidence>
<dbReference type="InterPro" id="IPR029058">
    <property type="entry name" value="AB_hydrolase_fold"/>
</dbReference>
<evidence type="ECO:0000256" key="4">
    <source>
        <dbReference type="ARBA" id="ARBA00023157"/>
    </source>
</evidence>
<dbReference type="PROSITE" id="PS00122">
    <property type="entry name" value="CARBOXYLESTERASE_B_1"/>
    <property type="match status" value="1"/>
</dbReference>
<dbReference type="PANTHER" id="PTHR43142:SF1">
    <property type="entry name" value="CARBOXYLIC ESTER HYDROLASE"/>
    <property type="match status" value="1"/>
</dbReference>
<evidence type="ECO:0000256" key="1">
    <source>
        <dbReference type="ARBA" id="ARBA00005964"/>
    </source>
</evidence>
<evidence type="ECO:0000256" key="2">
    <source>
        <dbReference type="ARBA" id="ARBA00022487"/>
    </source>
</evidence>
<gene>
    <name evidence="8" type="ORF">RR46_05771</name>
</gene>
<evidence type="ECO:0000259" key="7">
    <source>
        <dbReference type="Pfam" id="PF00135"/>
    </source>
</evidence>
<feature type="chain" id="PRO_5008443699" description="Carboxylic ester hydrolase" evidence="6">
    <location>
        <begin position="20"/>
        <end position="552"/>
    </location>
</feature>
<dbReference type="EMBL" id="KQ459598">
    <property type="protein sequence ID" value="KPI94519.1"/>
    <property type="molecule type" value="Genomic_DNA"/>
</dbReference>
<dbReference type="Gene3D" id="3.40.50.1820">
    <property type="entry name" value="alpha/beta hydrolase"/>
    <property type="match status" value="1"/>
</dbReference>
<protein>
    <recommendedName>
        <fullName evidence="6">Carboxylic ester hydrolase</fullName>
        <ecNumber evidence="6">3.1.1.-</ecNumber>
    </recommendedName>
</protein>
<keyword evidence="2" id="KW-0719">Serine esterase</keyword>
<dbReference type="EC" id="3.1.1.-" evidence="6"/>
<accession>A0A194PP48</accession>
<dbReference type="Proteomes" id="UP000053268">
    <property type="component" value="Unassembled WGS sequence"/>
</dbReference>
<feature type="domain" description="Carboxylesterase type B" evidence="7">
    <location>
        <begin position="21"/>
        <end position="537"/>
    </location>
</feature>
<dbReference type="SUPFAM" id="SSF53474">
    <property type="entry name" value="alpha/beta-Hydrolases"/>
    <property type="match status" value="1"/>
</dbReference>
<dbReference type="STRING" id="66420.A0A194PP48"/>
<proteinExistence type="inferred from homology"/>
<reference evidence="8 9" key="1">
    <citation type="journal article" date="2015" name="Nat. Commun.">
        <title>Outbred genome sequencing and CRISPR/Cas9 gene editing in butterflies.</title>
        <authorList>
            <person name="Li X."/>
            <person name="Fan D."/>
            <person name="Zhang W."/>
            <person name="Liu G."/>
            <person name="Zhang L."/>
            <person name="Zhao L."/>
            <person name="Fang X."/>
            <person name="Chen L."/>
            <person name="Dong Y."/>
            <person name="Chen Y."/>
            <person name="Ding Y."/>
            <person name="Zhao R."/>
            <person name="Feng M."/>
            <person name="Zhu Y."/>
            <person name="Feng Y."/>
            <person name="Jiang X."/>
            <person name="Zhu D."/>
            <person name="Xiang H."/>
            <person name="Feng X."/>
            <person name="Li S."/>
            <person name="Wang J."/>
            <person name="Zhang G."/>
            <person name="Kronforst M.R."/>
            <person name="Wang W."/>
        </authorList>
    </citation>
    <scope>NUCLEOTIDE SEQUENCE [LARGE SCALE GENOMIC DNA]</scope>
    <source>
        <strain evidence="8">Ya'a_city_454_Px</strain>
        <tissue evidence="8">Whole body</tissue>
    </source>
</reference>
<organism evidence="8 9">
    <name type="scientific">Papilio xuthus</name>
    <name type="common">Asian swallowtail butterfly</name>
    <dbReference type="NCBI Taxonomy" id="66420"/>
    <lineage>
        <taxon>Eukaryota</taxon>
        <taxon>Metazoa</taxon>
        <taxon>Ecdysozoa</taxon>
        <taxon>Arthropoda</taxon>
        <taxon>Hexapoda</taxon>
        <taxon>Insecta</taxon>
        <taxon>Pterygota</taxon>
        <taxon>Neoptera</taxon>
        <taxon>Endopterygota</taxon>
        <taxon>Lepidoptera</taxon>
        <taxon>Glossata</taxon>
        <taxon>Ditrysia</taxon>
        <taxon>Papilionoidea</taxon>
        <taxon>Papilionidae</taxon>
        <taxon>Papilioninae</taxon>
        <taxon>Papilio</taxon>
    </lineage>
</organism>
<feature type="signal peptide" evidence="6">
    <location>
        <begin position="1"/>
        <end position="19"/>
    </location>
</feature>